<evidence type="ECO:0000313" key="1">
    <source>
        <dbReference type="EMBL" id="CAH2399403.1"/>
    </source>
</evidence>
<sequence length="62" mass="6722">MALDDDAAISPCTVPQLCLMTAAASADNSVRLACRSRLAYTGVSHLTLWDKMVLPPARRFTK</sequence>
<comment type="caution">
    <text evidence="1">The sequence shown here is derived from an EMBL/GenBank/DDBJ whole genome shotgun (WGS) entry which is preliminary data.</text>
</comment>
<reference evidence="1 2" key="1">
    <citation type="submission" date="2022-03" db="EMBL/GenBank/DDBJ databases">
        <authorList>
            <person name="Brunel B."/>
        </authorList>
    </citation>
    <scope>NUCLEOTIDE SEQUENCE [LARGE SCALE GENOMIC DNA]</scope>
    <source>
        <strain evidence="1">STM5069sample</strain>
    </source>
</reference>
<name>A0ABM9DRV2_9HYPH</name>
<proteinExistence type="predicted"/>
<evidence type="ECO:0000313" key="2">
    <source>
        <dbReference type="Proteomes" id="UP001153050"/>
    </source>
</evidence>
<protein>
    <submittedName>
        <fullName evidence="1">Uncharacterized protein</fullName>
    </submittedName>
</protein>
<organism evidence="1 2">
    <name type="scientific">Mesorhizobium escarrei</name>
    <dbReference type="NCBI Taxonomy" id="666018"/>
    <lineage>
        <taxon>Bacteria</taxon>
        <taxon>Pseudomonadati</taxon>
        <taxon>Pseudomonadota</taxon>
        <taxon>Alphaproteobacteria</taxon>
        <taxon>Hyphomicrobiales</taxon>
        <taxon>Phyllobacteriaceae</taxon>
        <taxon>Mesorhizobium</taxon>
    </lineage>
</organism>
<accession>A0ABM9DRV2</accession>
<dbReference type="EMBL" id="CAKXZT010000116">
    <property type="protein sequence ID" value="CAH2399403.1"/>
    <property type="molecule type" value="Genomic_DNA"/>
</dbReference>
<gene>
    <name evidence="1" type="ORF">MES5069_220145</name>
</gene>
<keyword evidence="2" id="KW-1185">Reference proteome</keyword>
<dbReference type="Proteomes" id="UP001153050">
    <property type="component" value="Unassembled WGS sequence"/>
</dbReference>